<feature type="domain" description="Lysidine-tRNA(Ile) synthetase C-terminal" evidence="9">
    <location>
        <begin position="355"/>
        <end position="414"/>
    </location>
</feature>
<proteinExistence type="inferred from homology"/>
<dbReference type="InterPro" id="IPR011063">
    <property type="entry name" value="TilS/TtcA_N"/>
</dbReference>
<comment type="function">
    <text evidence="8">Ligates lysine onto the cytidine present at position 34 of the AUA codon-specific tRNA(Ile) that contains the anticodon CAU, in an ATP-dependent manner. Cytidine is converted to lysidine, thus changing the amino acid specificity of the tRNA from methionine to isoleucine.</text>
</comment>
<evidence type="ECO:0000313" key="11">
    <source>
        <dbReference type="Proteomes" id="UP001645039"/>
    </source>
</evidence>
<keyword evidence="6 8" id="KW-0067">ATP-binding</keyword>
<evidence type="ECO:0000256" key="2">
    <source>
        <dbReference type="ARBA" id="ARBA00022490"/>
    </source>
</evidence>
<evidence type="ECO:0000313" key="10">
    <source>
        <dbReference type="EMBL" id="MBE0399746.1"/>
    </source>
</evidence>
<dbReference type="Proteomes" id="UP001645039">
    <property type="component" value="Unassembled WGS sequence"/>
</dbReference>
<name>A0ABR9EZZ8_9GAMM</name>
<protein>
    <recommendedName>
        <fullName evidence="8">tRNA(Ile)-lysidine synthase</fullName>
        <ecNumber evidence="8">6.3.4.19</ecNumber>
    </recommendedName>
    <alternativeName>
        <fullName evidence="8">tRNA(Ile)-2-lysyl-cytidine synthase</fullName>
    </alternativeName>
    <alternativeName>
        <fullName evidence="8">tRNA(Ile)-lysidine synthetase</fullName>
    </alternativeName>
</protein>
<dbReference type="PANTHER" id="PTHR43033">
    <property type="entry name" value="TRNA(ILE)-LYSIDINE SYNTHASE-RELATED"/>
    <property type="match status" value="1"/>
</dbReference>
<dbReference type="EMBL" id="RRZD01000005">
    <property type="protein sequence ID" value="MBE0399746.1"/>
    <property type="molecule type" value="Genomic_DNA"/>
</dbReference>
<keyword evidence="4 8" id="KW-0819">tRNA processing</keyword>
<comment type="domain">
    <text evidence="8">The N-terminal region contains the highly conserved SGGXDS motif, predicted to be a P-loop motif involved in ATP binding.</text>
</comment>
<comment type="catalytic activity">
    <reaction evidence="7 8">
        <text>cytidine(34) in tRNA(Ile2) + L-lysine + ATP = lysidine(34) in tRNA(Ile2) + AMP + diphosphate + H(+)</text>
        <dbReference type="Rhea" id="RHEA:43744"/>
        <dbReference type="Rhea" id="RHEA-COMP:10625"/>
        <dbReference type="Rhea" id="RHEA-COMP:10670"/>
        <dbReference type="ChEBI" id="CHEBI:15378"/>
        <dbReference type="ChEBI" id="CHEBI:30616"/>
        <dbReference type="ChEBI" id="CHEBI:32551"/>
        <dbReference type="ChEBI" id="CHEBI:33019"/>
        <dbReference type="ChEBI" id="CHEBI:82748"/>
        <dbReference type="ChEBI" id="CHEBI:83665"/>
        <dbReference type="ChEBI" id="CHEBI:456215"/>
        <dbReference type="EC" id="6.3.4.19"/>
    </reaction>
</comment>
<dbReference type="EC" id="6.3.4.19" evidence="8"/>
<dbReference type="CDD" id="cd01992">
    <property type="entry name" value="TilS_N"/>
    <property type="match status" value="1"/>
</dbReference>
<evidence type="ECO:0000256" key="8">
    <source>
        <dbReference type="HAMAP-Rule" id="MF_01161"/>
    </source>
</evidence>
<dbReference type="Gene3D" id="3.40.50.620">
    <property type="entry name" value="HUPs"/>
    <property type="match status" value="1"/>
</dbReference>
<dbReference type="GO" id="GO:0032267">
    <property type="term" value="F:tRNA(Ile)-lysidine synthase activity"/>
    <property type="evidence" value="ECO:0007669"/>
    <property type="project" value="UniProtKB-EC"/>
</dbReference>
<evidence type="ECO:0000256" key="4">
    <source>
        <dbReference type="ARBA" id="ARBA00022694"/>
    </source>
</evidence>
<evidence type="ECO:0000256" key="6">
    <source>
        <dbReference type="ARBA" id="ARBA00022840"/>
    </source>
</evidence>
<evidence type="ECO:0000256" key="5">
    <source>
        <dbReference type="ARBA" id="ARBA00022741"/>
    </source>
</evidence>
<dbReference type="HAMAP" id="MF_01161">
    <property type="entry name" value="tRNA_Ile_lys_synt"/>
    <property type="match status" value="1"/>
</dbReference>
<dbReference type="InterPro" id="IPR012796">
    <property type="entry name" value="Lysidine-tRNA-synth_C"/>
</dbReference>
<keyword evidence="11" id="KW-1185">Reference proteome</keyword>
<feature type="binding site" evidence="8">
    <location>
        <begin position="31"/>
        <end position="36"/>
    </location>
    <ligand>
        <name>ATP</name>
        <dbReference type="ChEBI" id="CHEBI:30616"/>
    </ligand>
</feature>
<evidence type="ECO:0000256" key="7">
    <source>
        <dbReference type="ARBA" id="ARBA00048539"/>
    </source>
</evidence>
<dbReference type="InterPro" id="IPR014729">
    <property type="entry name" value="Rossmann-like_a/b/a_fold"/>
</dbReference>
<comment type="caution">
    <text evidence="10">The sequence shown here is derived from an EMBL/GenBank/DDBJ whole genome shotgun (WGS) entry which is preliminary data.</text>
</comment>
<dbReference type="Pfam" id="PF01171">
    <property type="entry name" value="ATP_bind_3"/>
    <property type="match status" value="1"/>
</dbReference>
<dbReference type="Pfam" id="PF09179">
    <property type="entry name" value="TilS"/>
    <property type="match status" value="1"/>
</dbReference>
<organism evidence="10 11">
    <name type="scientific">Halomonas casei</name>
    <dbReference type="NCBI Taxonomy" id="2742613"/>
    <lineage>
        <taxon>Bacteria</taxon>
        <taxon>Pseudomonadati</taxon>
        <taxon>Pseudomonadota</taxon>
        <taxon>Gammaproteobacteria</taxon>
        <taxon>Oceanospirillales</taxon>
        <taxon>Halomonadaceae</taxon>
        <taxon>Halomonas</taxon>
    </lineage>
</organism>
<sequence length="428" mass="47143">MAPQPLSTLQSLLNDALAETPPGRSVWVALSGGLDSCLLVTLAAMVGKQANRCVRAVHINHGLQAAAETFEAHSRALCERLNVPLTVVNVTVAVQGQGIEAAARNARYEAFYATLASGDALWLAQHQDDQAETFLLAALRGSGLRGLVGMPYRRESQGITLVRPWLSARRAELDAAARSLALTWCEDPTNSDISFDRNRLRHRVLPEIQERWPGAARALANSAAHAYEADAVLGEYVAAELAGLMSNDGQVDVDALNRCSRPRQRLLVRALCQQQGLPPPPQKRLESLLEQLTAKASAEVCVEWPGVQARLWRQRLYVMTKFESLPPWDVFWDGQTPLETPLGRLGWQVACSQRLRVAWRKGGEVIQLPGRGRRDLKRLLQEASVPPWERERLVVVMQAGACIGVISPPERLLWQAEGVEFTPQPLPA</sequence>
<accession>A0ABR9EZZ8</accession>
<dbReference type="InterPro" id="IPR015262">
    <property type="entry name" value="tRNA_Ile_lys_synt_subst-bd"/>
</dbReference>
<dbReference type="Pfam" id="PF11734">
    <property type="entry name" value="TilS_C"/>
    <property type="match status" value="1"/>
</dbReference>
<dbReference type="NCBIfam" id="TIGR02433">
    <property type="entry name" value="lysidine_TilS_C"/>
    <property type="match status" value="1"/>
</dbReference>
<keyword evidence="3 8" id="KW-0436">Ligase</keyword>
<dbReference type="SUPFAM" id="SSF52402">
    <property type="entry name" value="Adenine nucleotide alpha hydrolases-like"/>
    <property type="match status" value="1"/>
</dbReference>
<dbReference type="InterPro" id="IPR012094">
    <property type="entry name" value="tRNA_Ile_lys_synt"/>
</dbReference>
<dbReference type="SUPFAM" id="SSF82829">
    <property type="entry name" value="MesJ substrate recognition domain-like"/>
    <property type="match status" value="1"/>
</dbReference>
<dbReference type="Gene3D" id="1.20.59.20">
    <property type="match status" value="1"/>
</dbReference>
<evidence type="ECO:0000256" key="3">
    <source>
        <dbReference type="ARBA" id="ARBA00022598"/>
    </source>
</evidence>
<dbReference type="SUPFAM" id="SSF56037">
    <property type="entry name" value="PheT/TilS domain"/>
    <property type="match status" value="1"/>
</dbReference>
<comment type="similarity">
    <text evidence="8">Belongs to the tRNA(Ile)-lysidine synthase family.</text>
</comment>
<gene>
    <name evidence="8 10" type="primary">tilS</name>
    <name evidence="10" type="ORF">EI168_06425</name>
</gene>
<dbReference type="SMART" id="SM00977">
    <property type="entry name" value="TilS_C"/>
    <property type="match status" value="1"/>
</dbReference>
<keyword evidence="2 8" id="KW-0963">Cytoplasm</keyword>
<dbReference type="InterPro" id="IPR012795">
    <property type="entry name" value="tRNA_Ile_lys_synt_N"/>
</dbReference>
<dbReference type="NCBIfam" id="TIGR02432">
    <property type="entry name" value="lysidine_TilS_N"/>
    <property type="match status" value="1"/>
</dbReference>
<keyword evidence="5 8" id="KW-0547">Nucleotide-binding</keyword>
<evidence type="ECO:0000259" key="9">
    <source>
        <dbReference type="SMART" id="SM00977"/>
    </source>
</evidence>
<dbReference type="PANTHER" id="PTHR43033:SF1">
    <property type="entry name" value="TRNA(ILE)-LYSIDINE SYNTHASE-RELATED"/>
    <property type="match status" value="1"/>
</dbReference>
<evidence type="ECO:0000256" key="1">
    <source>
        <dbReference type="ARBA" id="ARBA00004496"/>
    </source>
</evidence>
<comment type="subcellular location">
    <subcellularLocation>
        <location evidence="1 8">Cytoplasm</location>
    </subcellularLocation>
</comment>
<reference evidence="10 11" key="1">
    <citation type="submission" date="2020-07" db="EMBL/GenBank/DDBJ databases">
        <title>Halophilic bacteria isolated from french cheeses.</title>
        <authorList>
            <person name="Kothe C.I."/>
            <person name="Farah-Kraiem B."/>
            <person name="Renault P."/>
            <person name="Dridi B."/>
        </authorList>
    </citation>
    <scope>NUCLEOTIDE SEQUENCE [LARGE SCALE GENOMIC DNA]</scope>
    <source>
        <strain evidence="10 11">FME1</strain>
    </source>
</reference>
<dbReference type="RefSeq" id="WP_096282162.1">
    <property type="nucleotide sequence ID" value="NZ_CBCSBM010000002.1"/>
</dbReference>